<feature type="domain" description="Nitrogenase/oxidoreductase component 1" evidence="4">
    <location>
        <begin position="19"/>
        <end position="430"/>
    </location>
</feature>
<comment type="function">
    <text evidence="1">This protein may play a role in the biosynthesis of the prosthetic group of nitrogenase (FeMo cofactor).</text>
</comment>
<evidence type="ECO:0000256" key="1">
    <source>
        <dbReference type="ARBA" id="ARBA00003171"/>
    </source>
</evidence>
<dbReference type="RefSeq" id="WP_143733285.1">
    <property type="nucleotide sequence ID" value="NZ_RYFG02000121.1"/>
</dbReference>
<dbReference type="CDD" id="cd01966">
    <property type="entry name" value="Nitrogenase_NifN_1"/>
    <property type="match status" value="1"/>
</dbReference>
<dbReference type="NCBIfam" id="TIGR01285">
    <property type="entry name" value="nifN"/>
    <property type="match status" value="1"/>
</dbReference>
<dbReference type="Gene3D" id="6.10.250.1090">
    <property type="match status" value="1"/>
</dbReference>
<evidence type="ECO:0000256" key="2">
    <source>
        <dbReference type="ARBA" id="ARBA00005155"/>
    </source>
</evidence>
<dbReference type="SUPFAM" id="SSF53807">
    <property type="entry name" value="Helical backbone' metal receptor"/>
    <property type="match status" value="1"/>
</dbReference>
<evidence type="ECO:0000259" key="4">
    <source>
        <dbReference type="Pfam" id="PF00148"/>
    </source>
</evidence>
<comment type="pathway">
    <text evidence="2">Cofactor biosynthesis; Fe-Mo cofactor biosynthesis.</text>
</comment>
<keyword evidence="6" id="KW-1185">Reference proteome</keyword>
<comment type="caution">
    <text evidence="5">The sequence shown here is derived from an EMBL/GenBank/DDBJ whole genome shotgun (WGS) entry which is preliminary data.</text>
</comment>
<evidence type="ECO:0000256" key="3">
    <source>
        <dbReference type="ARBA" id="ARBA00011002"/>
    </source>
</evidence>
<dbReference type="Proteomes" id="UP000733744">
    <property type="component" value="Unassembled WGS sequence"/>
</dbReference>
<name>A0ABY3C503_9GAMM</name>
<dbReference type="PANTHER" id="PTHR33712:SF7">
    <property type="entry name" value="LIGHT-INDEPENDENT PROTOCHLOROPHYLLIDE REDUCTASE SUBUNIT B"/>
    <property type="match status" value="1"/>
</dbReference>
<organism evidence="5 6">
    <name type="scientific">Candidatus Methylobacter oryzae</name>
    <dbReference type="NCBI Taxonomy" id="2497749"/>
    <lineage>
        <taxon>Bacteria</taxon>
        <taxon>Pseudomonadati</taxon>
        <taxon>Pseudomonadota</taxon>
        <taxon>Gammaproteobacteria</taxon>
        <taxon>Methylococcales</taxon>
        <taxon>Methylococcaceae</taxon>
        <taxon>Methylobacter</taxon>
    </lineage>
</organism>
<accession>A0ABY3C503</accession>
<reference evidence="5 6" key="1">
    <citation type="journal article" date="2019" name="Antonie Van Leeuwenhoek">
        <title>Description of 'Ca. Methylobacter oryzae' KRF1, a novel species from the environmentally important Methylobacter clade 2.</title>
        <authorList>
            <person name="Khatri K."/>
            <person name="Mohite J.A."/>
            <person name="Pandit P.S."/>
            <person name="Bahulikar R."/>
            <person name="Rahalkar M.C."/>
        </authorList>
    </citation>
    <scope>NUCLEOTIDE SEQUENCE [LARGE SCALE GENOMIC DNA]</scope>
    <source>
        <strain evidence="5 6">KRF1</strain>
    </source>
</reference>
<dbReference type="InterPro" id="IPR000510">
    <property type="entry name" value="Nase/OxRdtase_comp1"/>
</dbReference>
<dbReference type="PANTHER" id="PTHR33712">
    <property type="entry name" value="LIGHT-INDEPENDENT PROTOCHLOROPHYLLIDE REDUCTASE SUBUNIT B"/>
    <property type="match status" value="1"/>
</dbReference>
<dbReference type="InterPro" id="IPR050152">
    <property type="entry name" value="ChlB/BchB/BchZ"/>
</dbReference>
<dbReference type="Pfam" id="PF00148">
    <property type="entry name" value="Oxidored_nitro"/>
    <property type="match status" value="1"/>
</dbReference>
<dbReference type="InterPro" id="IPR005975">
    <property type="entry name" value="Nase_Mo-Fe_CF"/>
</dbReference>
<evidence type="ECO:0000313" key="5">
    <source>
        <dbReference type="EMBL" id="TRW89626.1"/>
    </source>
</evidence>
<protein>
    <submittedName>
        <fullName evidence="5">Nitrogenase iron-molybdenum cofactor biosynthesis protein NifN</fullName>
    </submittedName>
</protein>
<comment type="similarity">
    <text evidence="3">Belongs to the NifD/NifK/NifE/NifN family.</text>
</comment>
<dbReference type="EMBL" id="RYFG02000121">
    <property type="protein sequence ID" value="TRW89626.1"/>
    <property type="molecule type" value="Genomic_DNA"/>
</dbReference>
<gene>
    <name evidence="5" type="primary">nifN</name>
    <name evidence="5" type="ORF">EKO24_021445</name>
</gene>
<sequence length="462" mass="49343">MANIIFPNKALTVNPLKVSQAMGASLAFFGINRCLPLEHGAQGCTAFSRVFFTRHFREPIPLQTTALDHAVTVMGTDANVVEALKTISEHHRPDLIGLVTTGLSETQGSDILGSIKAFRNAYPHYTDIAVAPVNTPDTVGCLETGFAAAVEAIVAALVPESRCPGRKPQQVNVLLPSMFTPGDVETVGDWLGAFGLQPVLLPDLGDSLDGHIEQLGFSTLTTGGTDRSRIATIGESAATLVIGPSLNKAADLLKARTGVPDYRFPDLMGLDACDDFTAALAAISGKPVPRQIVRQRAQLLDAMVDCHLQFGGVRAAVAADPELLGALIRFFKDLGIDVPTAVSSVRSETLAGLPVDRVIVGDLEDLEQGAGECGVDLLVANSHGADLARQLDIPLLRAGFPLYDRFGGFARRWVGYAGSRQIVFDIANLIAWQRREIKPYHSIYRQPATEVAGHRSQAATSH</sequence>
<dbReference type="Gene3D" id="3.40.50.1980">
    <property type="entry name" value="Nitrogenase molybdenum iron protein domain"/>
    <property type="match status" value="3"/>
</dbReference>
<proteinExistence type="inferred from homology"/>
<evidence type="ECO:0000313" key="6">
    <source>
        <dbReference type="Proteomes" id="UP000733744"/>
    </source>
</evidence>